<dbReference type="eggNOG" id="ENOG50301N8">
    <property type="taxonomic scope" value="Bacteria"/>
</dbReference>
<evidence type="ECO:0008006" key="3">
    <source>
        <dbReference type="Google" id="ProtNLM"/>
    </source>
</evidence>
<dbReference type="AlphaFoldDB" id="D9SWF7"/>
<name>D9SWF7_CLOC7</name>
<dbReference type="GO" id="GO:0003676">
    <property type="term" value="F:nucleic acid binding"/>
    <property type="evidence" value="ECO:0007669"/>
    <property type="project" value="InterPro"/>
</dbReference>
<accession>D9SWF7</accession>
<dbReference type="Gene3D" id="3.40.1350.10">
    <property type="match status" value="1"/>
</dbReference>
<dbReference type="STRING" id="573061.Clocel_3563"/>
<dbReference type="HOGENOM" id="CLU_1388140_0_0_9"/>
<organism evidence="1 2">
    <name type="scientific">Clostridium cellulovorans (strain ATCC 35296 / DSM 3052 / OCM 3 / 743B)</name>
    <dbReference type="NCBI Taxonomy" id="573061"/>
    <lineage>
        <taxon>Bacteria</taxon>
        <taxon>Bacillati</taxon>
        <taxon>Bacillota</taxon>
        <taxon>Clostridia</taxon>
        <taxon>Eubacteriales</taxon>
        <taxon>Clostridiaceae</taxon>
        <taxon>Clostridium</taxon>
    </lineage>
</organism>
<keyword evidence="2" id="KW-1185">Reference proteome</keyword>
<dbReference type="EMBL" id="CP002160">
    <property type="protein sequence ID" value="ADL53239.1"/>
    <property type="molecule type" value="Genomic_DNA"/>
</dbReference>
<dbReference type="RefSeq" id="WP_013291899.1">
    <property type="nucleotide sequence ID" value="NC_014393.1"/>
</dbReference>
<dbReference type="InterPro" id="IPR011856">
    <property type="entry name" value="tRNA_endonuc-like_dom_sf"/>
</dbReference>
<dbReference type="KEGG" id="ccb:Clocel_3563"/>
<proteinExistence type="predicted"/>
<sequence>MGYTHGIRWTKEKIYDEVRKVMKALDINRMPSDKECTLATKSHGLGIAISRNGGFKGIAEEMNLKQSDSESKTGFDAEMMIKELLENKGYRVEKMSARHPYDLLVNDNIKIDVKAANKYTHQNQWSCYSFNLEKSNPTCDIYVIVCIDENKILIIPSKFLKQTQLSIGDHKSKYNIYQDRWDYIEQYDKFYKQIVV</sequence>
<gene>
    <name evidence="1" type="ordered locus">Clocel_3563</name>
</gene>
<dbReference type="OrthoDB" id="1953593at2"/>
<protein>
    <recommendedName>
        <fullName evidence="3">PD(D/E)XK endonuclease domain-containing protein</fullName>
    </recommendedName>
</protein>
<reference evidence="1 2" key="1">
    <citation type="submission" date="2010-08" db="EMBL/GenBank/DDBJ databases">
        <title>Complete sequence of Clostridium cellulovorans 743B.</title>
        <authorList>
            <consortium name="US DOE Joint Genome Institute"/>
            <person name="Lucas S."/>
            <person name="Copeland A."/>
            <person name="Lapidus A."/>
            <person name="Cheng J.-F."/>
            <person name="Bruce D."/>
            <person name="Goodwin L."/>
            <person name="Pitluck S."/>
            <person name="Chertkov O."/>
            <person name="Detter J.C."/>
            <person name="Han C."/>
            <person name="Tapia R."/>
            <person name="Land M."/>
            <person name="Hauser L."/>
            <person name="Chang Y.-J."/>
            <person name="Jeffries C."/>
            <person name="Kyrpides N."/>
            <person name="Ivanova N."/>
            <person name="Mikhailova N."/>
            <person name="Hemme C.L."/>
            <person name="Woyke T."/>
        </authorList>
    </citation>
    <scope>NUCLEOTIDE SEQUENCE [LARGE SCALE GENOMIC DNA]</scope>
    <source>
        <strain evidence="2">ATCC 35296 / DSM 3052 / OCM 3 / 743B</strain>
    </source>
</reference>
<evidence type="ECO:0000313" key="1">
    <source>
        <dbReference type="EMBL" id="ADL53239.1"/>
    </source>
</evidence>
<dbReference type="Proteomes" id="UP000002730">
    <property type="component" value="Chromosome"/>
</dbReference>
<evidence type="ECO:0000313" key="2">
    <source>
        <dbReference type="Proteomes" id="UP000002730"/>
    </source>
</evidence>